<comment type="function">
    <text evidence="8">One of the essential components for the initiation of protein synthesis. Protects formylmethionyl-tRNA from spontaneous hydrolysis and promotes its binding to the 30S ribosomal subunits. Also involved in the hydrolysis of GTP during the formation of the 70S ribosomal complex.</text>
</comment>
<dbReference type="InterPro" id="IPR005225">
    <property type="entry name" value="Small_GTP-bd"/>
</dbReference>
<evidence type="ECO:0000256" key="8">
    <source>
        <dbReference type="RuleBase" id="RU000644"/>
    </source>
</evidence>
<dbReference type="InterPro" id="IPR009000">
    <property type="entry name" value="Transl_B-barrel_sf"/>
</dbReference>
<dbReference type="AlphaFoldDB" id="A0A1F6FPG1"/>
<keyword evidence="5 8" id="KW-0648">Protein biosynthesis</keyword>
<evidence type="ECO:0000256" key="3">
    <source>
        <dbReference type="ARBA" id="ARBA00022540"/>
    </source>
</evidence>
<dbReference type="GO" id="GO:0003743">
    <property type="term" value="F:translation initiation factor activity"/>
    <property type="evidence" value="ECO:0007669"/>
    <property type="project" value="UniProtKB-UniRule"/>
</dbReference>
<dbReference type="InterPro" id="IPR044145">
    <property type="entry name" value="IF2_II"/>
</dbReference>
<keyword evidence="3 8" id="KW-0396">Initiation factor</keyword>
<evidence type="ECO:0000256" key="6">
    <source>
        <dbReference type="ARBA" id="ARBA00023134"/>
    </source>
</evidence>
<dbReference type="InterPro" id="IPR000795">
    <property type="entry name" value="T_Tr_GTP-bd_dom"/>
</dbReference>
<dbReference type="NCBIfam" id="TIGR00231">
    <property type="entry name" value="small_GTP"/>
    <property type="match status" value="1"/>
</dbReference>
<dbReference type="InterPro" id="IPR027417">
    <property type="entry name" value="P-loop_NTPase"/>
</dbReference>
<dbReference type="CDD" id="cd01887">
    <property type="entry name" value="IF2_eIF5B"/>
    <property type="match status" value="1"/>
</dbReference>
<dbReference type="PROSITE" id="PS51722">
    <property type="entry name" value="G_TR_2"/>
    <property type="match status" value="1"/>
</dbReference>
<evidence type="ECO:0000313" key="10">
    <source>
        <dbReference type="EMBL" id="OGG87741.1"/>
    </source>
</evidence>
<dbReference type="PRINTS" id="PR00315">
    <property type="entry name" value="ELONGATNFCT"/>
</dbReference>
<dbReference type="Pfam" id="PF00009">
    <property type="entry name" value="GTP_EFTU"/>
    <property type="match status" value="1"/>
</dbReference>
<evidence type="ECO:0000259" key="9">
    <source>
        <dbReference type="PROSITE" id="PS51722"/>
    </source>
</evidence>
<dbReference type="Proteomes" id="UP000179230">
    <property type="component" value="Unassembled WGS sequence"/>
</dbReference>
<dbReference type="Gene3D" id="3.40.50.10050">
    <property type="entry name" value="Translation initiation factor IF- 2, domain 3"/>
    <property type="match status" value="1"/>
</dbReference>
<dbReference type="EMBL" id="MFMT01000042">
    <property type="protein sequence ID" value="OGG87741.1"/>
    <property type="molecule type" value="Genomic_DNA"/>
</dbReference>
<evidence type="ECO:0000256" key="4">
    <source>
        <dbReference type="ARBA" id="ARBA00022741"/>
    </source>
</evidence>
<dbReference type="InterPro" id="IPR015760">
    <property type="entry name" value="TIF_IF2"/>
</dbReference>
<dbReference type="Gene3D" id="3.40.50.300">
    <property type="entry name" value="P-loop containing nucleotide triphosphate hydrolases"/>
    <property type="match status" value="1"/>
</dbReference>
<dbReference type="FunFam" id="3.40.50.300:FF:000019">
    <property type="entry name" value="Translation initiation factor IF-2"/>
    <property type="match status" value="1"/>
</dbReference>
<reference evidence="10 11" key="1">
    <citation type="journal article" date="2016" name="Nat. Commun.">
        <title>Thousands of microbial genomes shed light on interconnected biogeochemical processes in an aquifer system.</title>
        <authorList>
            <person name="Anantharaman K."/>
            <person name="Brown C.T."/>
            <person name="Hug L.A."/>
            <person name="Sharon I."/>
            <person name="Castelle C.J."/>
            <person name="Probst A.J."/>
            <person name="Thomas B.C."/>
            <person name="Singh A."/>
            <person name="Wilkins M.J."/>
            <person name="Karaoz U."/>
            <person name="Brodie E.L."/>
            <person name="Williams K.H."/>
            <person name="Hubbard S.S."/>
            <person name="Banfield J.F."/>
        </authorList>
    </citation>
    <scope>NUCLEOTIDE SEQUENCE [LARGE SCALE GENOMIC DNA]</scope>
</reference>
<evidence type="ECO:0000256" key="7">
    <source>
        <dbReference type="NCBIfam" id="TIGR00487"/>
    </source>
</evidence>
<dbReference type="GO" id="GO:0003924">
    <property type="term" value="F:GTPase activity"/>
    <property type="evidence" value="ECO:0007669"/>
    <property type="project" value="InterPro"/>
</dbReference>
<dbReference type="InterPro" id="IPR036925">
    <property type="entry name" value="TIF_IF2_dom3_sf"/>
</dbReference>
<dbReference type="InterPro" id="IPR000178">
    <property type="entry name" value="TF_IF2_bacterial-like"/>
</dbReference>
<comment type="similarity">
    <text evidence="1 8">Belongs to the TRAFAC class translation factor GTPase superfamily. Classic translation factor GTPase family. IF-2 subfamily.</text>
</comment>
<accession>A0A1F6FPG1</accession>
<protein>
    <recommendedName>
        <fullName evidence="2 7">Translation initiation factor IF-2</fullName>
    </recommendedName>
</protein>
<dbReference type="FunFam" id="3.40.50.10050:FF:000001">
    <property type="entry name" value="Translation initiation factor IF-2"/>
    <property type="match status" value="1"/>
</dbReference>
<dbReference type="Pfam" id="PF11987">
    <property type="entry name" value="IF-2"/>
    <property type="match status" value="1"/>
</dbReference>
<dbReference type="PANTHER" id="PTHR43381:SF4">
    <property type="entry name" value="EUKARYOTIC TRANSLATION INITIATION FACTOR 5B"/>
    <property type="match status" value="1"/>
</dbReference>
<dbReference type="NCBIfam" id="TIGR00487">
    <property type="entry name" value="IF-2"/>
    <property type="match status" value="1"/>
</dbReference>
<dbReference type="InterPro" id="IPR023115">
    <property type="entry name" value="TIF_IF2_dom3"/>
</dbReference>
<keyword evidence="6" id="KW-0342">GTP-binding</keyword>
<dbReference type="SUPFAM" id="SSF50447">
    <property type="entry name" value="Translation proteins"/>
    <property type="match status" value="2"/>
</dbReference>
<organism evidence="10 11">
    <name type="scientific">Candidatus Kaiserbacteria bacterium RIFOXYD1_FULL_42_15</name>
    <dbReference type="NCBI Taxonomy" id="1798532"/>
    <lineage>
        <taxon>Bacteria</taxon>
        <taxon>Candidatus Kaiseribacteriota</taxon>
    </lineage>
</organism>
<dbReference type="Pfam" id="PF22042">
    <property type="entry name" value="EF-G_D2"/>
    <property type="match status" value="1"/>
</dbReference>
<evidence type="ECO:0000256" key="1">
    <source>
        <dbReference type="ARBA" id="ARBA00007733"/>
    </source>
</evidence>
<dbReference type="PANTHER" id="PTHR43381">
    <property type="entry name" value="TRANSLATION INITIATION FACTOR IF-2-RELATED"/>
    <property type="match status" value="1"/>
</dbReference>
<evidence type="ECO:0000256" key="5">
    <source>
        <dbReference type="ARBA" id="ARBA00022917"/>
    </source>
</evidence>
<feature type="domain" description="Tr-type G" evidence="9">
    <location>
        <begin position="45"/>
        <end position="219"/>
    </location>
</feature>
<dbReference type="Gene3D" id="2.40.30.10">
    <property type="entry name" value="Translation factors"/>
    <property type="match status" value="2"/>
</dbReference>
<gene>
    <name evidence="10" type="ORF">A2592_03405</name>
</gene>
<comment type="caution">
    <text evidence="10">The sequence shown here is derived from an EMBL/GenBank/DDBJ whole genome shotgun (WGS) entry which is preliminary data.</text>
</comment>
<dbReference type="SUPFAM" id="SSF52540">
    <property type="entry name" value="P-loop containing nucleoside triphosphate hydrolases"/>
    <property type="match status" value="1"/>
</dbReference>
<evidence type="ECO:0000256" key="2">
    <source>
        <dbReference type="ARBA" id="ARBA00020675"/>
    </source>
</evidence>
<proteinExistence type="inferred from homology"/>
<dbReference type="GO" id="GO:0005737">
    <property type="term" value="C:cytoplasm"/>
    <property type="evidence" value="ECO:0007669"/>
    <property type="project" value="UniProtKB-UniRule"/>
</dbReference>
<dbReference type="CDD" id="cd03702">
    <property type="entry name" value="IF2_mtIF2_II"/>
    <property type="match status" value="1"/>
</dbReference>
<sequence length="530" mass="57334">MTWGVIYVNICYTRRTNLPTWAAVAFLYQITMTKNTKTNTPNMTKRPPIVVVMGHIDHGKSTLLDFIRKSHVVDSETGGITQHLSAYVVPHTTKDGTNESITFLDTPGHAAFQKMRLRGADVADIAVLVVSAEDGVKPQTLEALESIKQAGIPFIVAINKIDKPGADISKTQASLIEHEIYIEGMGGDIPWAPISAKVGTGVSELLDLIILAADMTELKGDQNAPAEGIIIEGKLDQKRGSTATLIITNGTLKSGQFIVSGTSFAPVRIMEDATGKTIKEATLSTPVGIVGWSTIPKAGSQFYTVGSKKEAEVAILATIAPIVTDHKKSGLPTIPVLIKADVLGTLDAIEHELNAFKSERISVRIIDTGVGPISENDVQAVSATKDAIIVGFNVKVERGAVDMAERLGVEINTFDIIYELSEWLNTALKNRTPKKEESVITGHAKVLKHFSTQKYIHVLGGRIEDGVLKLGQSVRILRREIEVAKGMVKNLQQQKSDVKQVNDGEFGMQIYSKNEIAPGDIVEGFEIVVS</sequence>
<evidence type="ECO:0000313" key="11">
    <source>
        <dbReference type="Proteomes" id="UP000179230"/>
    </source>
</evidence>
<dbReference type="GO" id="GO:0005525">
    <property type="term" value="F:GTP binding"/>
    <property type="evidence" value="ECO:0007669"/>
    <property type="project" value="UniProtKB-KW"/>
</dbReference>
<dbReference type="SUPFAM" id="SSF52156">
    <property type="entry name" value="Initiation factor IF2/eIF5b, domain 3"/>
    <property type="match status" value="1"/>
</dbReference>
<keyword evidence="4" id="KW-0547">Nucleotide-binding</keyword>
<name>A0A1F6FPG1_9BACT</name>
<dbReference type="InterPro" id="IPR053905">
    <property type="entry name" value="EF-G-like_DII"/>
</dbReference>